<organism evidence="1 2">
    <name type="scientific">Granulicella mallensis</name>
    <dbReference type="NCBI Taxonomy" id="940614"/>
    <lineage>
        <taxon>Bacteria</taxon>
        <taxon>Pseudomonadati</taxon>
        <taxon>Acidobacteriota</taxon>
        <taxon>Terriglobia</taxon>
        <taxon>Terriglobales</taxon>
        <taxon>Acidobacteriaceae</taxon>
        <taxon>Granulicella</taxon>
    </lineage>
</organism>
<evidence type="ECO:0000313" key="1">
    <source>
        <dbReference type="EMBL" id="MBB5064774.1"/>
    </source>
</evidence>
<gene>
    <name evidence="1" type="ORF">HDF15_003134</name>
</gene>
<sequence length="34" mass="4101">MAQACKEAEILTRILYNGEHHLWIFKHNPKFTIF</sequence>
<accession>A0A7W8EAQ9</accession>
<dbReference type="EMBL" id="JACHIO010000012">
    <property type="protein sequence ID" value="MBB5064774.1"/>
    <property type="molecule type" value="Genomic_DNA"/>
</dbReference>
<reference evidence="1 2" key="1">
    <citation type="submission" date="2020-08" db="EMBL/GenBank/DDBJ databases">
        <title>Genomic Encyclopedia of Type Strains, Phase IV (KMG-V): Genome sequencing to study the core and pangenomes of soil and plant-associated prokaryotes.</title>
        <authorList>
            <person name="Whitman W."/>
        </authorList>
    </citation>
    <scope>NUCLEOTIDE SEQUENCE [LARGE SCALE GENOMIC DNA]</scope>
    <source>
        <strain evidence="1 2">X5P3</strain>
    </source>
</reference>
<comment type="caution">
    <text evidence="1">The sequence shown here is derived from an EMBL/GenBank/DDBJ whole genome shotgun (WGS) entry which is preliminary data.</text>
</comment>
<protein>
    <submittedName>
        <fullName evidence="1">Uncharacterized protein</fullName>
    </submittedName>
</protein>
<name>A0A7W8EAQ9_9BACT</name>
<evidence type="ECO:0000313" key="2">
    <source>
        <dbReference type="Proteomes" id="UP000584867"/>
    </source>
</evidence>
<proteinExistence type="predicted"/>
<dbReference type="Proteomes" id="UP000584867">
    <property type="component" value="Unassembled WGS sequence"/>
</dbReference>
<dbReference type="AlphaFoldDB" id="A0A7W8EAQ9"/>